<evidence type="ECO:0000256" key="2">
    <source>
        <dbReference type="ARBA" id="ARBA00023043"/>
    </source>
</evidence>
<dbReference type="EMBL" id="HAAD01003500">
    <property type="protein sequence ID" value="CDG69732.1"/>
    <property type="molecule type" value="mRNA"/>
</dbReference>
<dbReference type="PANTHER" id="PTHR14491">
    <property type="entry name" value="SOSONDOWAH, ISOFORM G"/>
    <property type="match status" value="1"/>
</dbReference>
<evidence type="ECO:0000256" key="1">
    <source>
        <dbReference type="ARBA" id="ARBA00022737"/>
    </source>
</evidence>
<dbReference type="OrthoDB" id="60433at2759"/>
<evidence type="ECO:0000256" key="5">
    <source>
        <dbReference type="SAM" id="MobiDB-lite"/>
    </source>
</evidence>
<dbReference type="PROSITE" id="PS50088">
    <property type="entry name" value="ANK_REPEAT"/>
    <property type="match status" value="2"/>
</dbReference>
<dbReference type="AlphaFoldDB" id="T2MCR7"/>
<keyword evidence="2 4" id="KW-0040">ANK repeat</keyword>
<dbReference type="PANTHER" id="PTHR14491:SF7">
    <property type="entry name" value="SOSONDOWAH, ISOFORM G"/>
    <property type="match status" value="1"/>
</dbReference>
<feature type="region of interest" description="Disordered" evidence="5">
    <location>
        <begin position="137"/>
        <end position="160"/>
    </location>
</feature>
<dbReference type="PRINTS" id="PR01415">
    <property type="entry name" value="ANKYRIN"/>
</dbReference>
<evidence type="ECO:0000259" key="6">
    <source>
        <dbReference type="Pfam" id="PF25877"/>
    </source>
</evidence>
<dbReference type="InterPro" id="IPR002110">
    <property type="entry name" value="Ankyrin_rpt"/>
</dbReference>
<accession>T2MCR7</accession>
<dbReference type="InterPro" id="IPR036770">
    <property type="entry name" value="Ankyrin_rpt-contain_sf"/>
</dbReference>
<sequence>LIVVFNLILYINLYAYTYYNMTNKENESDDIITVEAVKDFLLKNNGKVKQSDLINEFRVHLSAPSTKVRARQEFKEILQLITAAKTENGEKYIILIKQAQEHFPTSVINRKAQRPMPARISHMKSRFDFLHLAERRTSNTPSDDEDSVSQHSSITIQSDSGISDLSRASVASSQSSLSYRMQCTPSMDSINTMLVEEEVGDLEDDIGLNDGLDMLAEEKEWMLAACHGNLSGLSSLLKAHPKLIHKKDFIMGYTALHWAAKLGRPDMVKYVISEGGDVNCKSNMGYTPLHLAAVSGHNQVIVQLIELYGANIHQRDHSGKKPKDIVKDTVAADVQRKLGRSLILAADVVISHDSLTTLNKLHKRSNSETELVSDLPESTRSHLKTVSVVTPRSMSFLKLAKKHEVRLKSENSAESPKLPTRRVSKPILRERPKTQVISVPPNAFHQMVQPKASFEI</sequence>
<evidence type="ECO:0000256" key="4">
    <source>
        <dbReference type="PROSITE-ProRule" id="PRU00023"/>
    </source>
</evidence>
<feature type="non-terminal residue" evidence="7">
    <location>
        <position position="1"/>
    </location>
</feature>
<comment type="similarity">
    <text evidence="3">Belongs to the SOWAH family.</text>
</comment>
<dbReference type="SMART" id="SM00248">
    <property type="entry name" value="ANK"/>
    <property type="match status" value="2"/>
</dbReference>
<organism evidence="7">
    <name type="scientific">Hydra vulgaris</name>
    <name type="common">Hydra</name>
    <name type="synonym">Hydra attenuata</name>
    <dbReference type="NCBI Taxonomy" id="6087"/>
    <lineage>
        <taxon>Eukaryota</taxon>
        <taxon>Metazoa</taxon>
        <taxon>Cnidaria</taxon>
        <taxon>Hydrozoa</taxon>
        <taxon>Hydroidolina</taxon>
        <taxon>Anthoathecata</taxon>
        <taxon>Aplanulata</taxon>
        <taxon>Hydridae</taxon>
        <taxon>Hydra</taxon>
    </lineage>
</organism>
<name>T2MCR7_HYDVU</name>
<dbReference type="InterPro" id="IPR058889">
    <property type="entry name" value="WHD_SOWAHA-C"/>
</dbReference>
<proteinExistence type="evidence at transcript level"/>
<feature type="compositionally biased region" description="Polar residues" evidence="5">
    <location>
        <begin position="149"/>
        <end position="160"/>
    </location>
</feature>
<reference evidence="7" key="1">
    <citation type="journal article" date="2013" name="Genome Biol. Evol.">
        <title>Punctuated emergences of genetic and phenotypic innovations in eumetazoan, bilaterian, euteleostome, and hominidae ancestors.</title>
        <authorList>
            <person name="Wenger Y."/>
            <person name="Galliot B."/>
        </authorList>
    </citation>
    <scope>NUCLEOTIDE SEQUENCE</scope>
    <source>
        <tissue evidence="7">Whole animals</tissue>
    </source>
</reference>
<feature type="repeat" description="ANK" evidence="4">
    <location>
        <begin position="251"/>
        <end position="283"/>
    </location>
</feature>
<feature type="repeat" description="ANK" evidence="4">
    <location>
        <begin position="284"/>
        <end position="317"/>
    </location>
</feature>
<dbReference type="PROSITE" id="PS50297">
    <property type="entry name" value="ANK_REP_REGION"/>
    <property type="match status" value="2"/>
</dbReference>
<keyword evidence="1" id="KW-0677">Repeat</keyword>
<dbReference type="SUPFAM" id="SSF48403">
    <property type="entry name" value="Ankyrin repeat"/>
    <property type="match status" value="1"/>
</dbReference>
<dbReference type="Pfam" id="PF25877">
    <property type="entry name" value="WHD_SOWAH"/>
    <property type="match status" value="1"/>
</dbReference>
<dbReference type="Pfam" id="PF12796">
    <property type="entry name" value="Ank_2"/>
    <property type="match status" value="1"/>
</dbReference>
<protein>
    <submittedName>
        <fullName evidence="7">Ankyrin repeat domain-containing protein 57</fullName>
    </submittedName>
</protein>
<evidence type="ECO:0000256" key="3">
    <source>
        <dbReference type="ARBA" id="ARBA00038122"/>
    </source>
</evidence>
<feature type="domain" description="SOWAHA-C winged helix-turn-helix" evidence="6">
    <location>
        <begin position="32"/>
        <end position="106"/>
    </location>
</feature>
<dbReference type="Gene3D" id="1.25.40.20">
    <property type="entry name" value="Ankyrin repeat-containing domain"/>
    <property type="match status" value="1"/>
</dbReference>
<evidence type="ECO:0000313" key="7">
    <source>
        <dbReference type="EMBL" id="CDG69732.1"/>
    </source>
</evidence>
<gene>
    <name evidence="7" type="primary">ANKRD57</name>
</gene>